<keyword evidence="1" id="KW-1133">Transmembrane helix</keyword>
<name>A0A7W6P5Q2_9SPHI</name>
<gene>
    <name evidence="2" type="ORF">GCM10007422_03950</name>
    <name evidence="3" type="ORF">GGQ60_002258</name>
</gene>
<feature type="transmembrane region" description="Helical" evidence="1">
    <location>
        <begin position="6"/>
        <end position="22"/>
    </location>
</feature>
<evidence type="ECO:0000313" key="5">
    <source>
        <dbReference type="Proteomes" id="UP000642938"/>
    </source>
</evidence>
<sequence>MQQVQNFILSQSILLACVIGLFRWSSIGSTFRPFLLYCFLDCFTEITVYVLIVKHINPCFIINIYLLLSSLLLLWQFSNWHIFSKKLSVLQVLAFIIMVTWGVDYFILHQLSDNSGFFRIVYSFILVMLSITSLNKLITLVDGNILKDSRFLICVALIVFFTFNIFIEIIYFNSSSSIIFKENVFDIKRIINVFANLVFALAVLWIPKKKNFIMPY</sequence>
<protein>
    <recommendedName>
        <fullName evidence="6">YhhN-like protein</fullName>
    </recommendedName>
</protein>
<evidence type="ECO:0000256" key="1">
    <source>
        <dbReference type="SAM" id="Phobius"/>
    </source>
</evidence>
<keyword evidence="1" id="KW-0472">Membrane</keyword>
<reference evidence="5" key="2">
    <citation type="journal article" date="2019" name="Int. J. Syst. Evol. Microbiol.">
        <title>The Global Catalogue of Microorganisms (GCM) 10K type strain sequencing project: providing services to taxonomists for standard genome sequencing and annotation.</title>
        <authorList>
            <consortium name="The Broad Institute Genomics Platform"/>
            <consortium name="The Broad Institute Genome Sequencing Center for Infectious Disease"/>
            <person name="Wu L."/>
            <person name="Ma J."/>
        </authorList>
    </citation>
    <scope>NUCLEOTIDE SEQUENCE [LARGE SCALE GENOMIC DNA]</scope>
    <source>
        <strain evidence="5">CGMCC 1.15287</strain>
    </source>
</reference>
<dbReference type="AlphaFoldDB" id="A0A7W6P5Q2"/>
<dbReference type="RefSeq" id="WP_183763597.1">
    <property type="nucleotide sequence ID" value="NZ_BMHZ01000001.1"/>
</dbReference>
<evidence type="ECO:0000313" key="2">
    <source>
        <dbReference type="EMBL" id="GGG93871.1"/>
    </source>
</evidence>
<dbReference type="EMBL" id="BMHZ01000001">
    <property type="protein sequence ID" value="GGG93871.1"/>
    <property type="molecule type" value="Genomic_DNA"/>
</dbReference>
<keyword evidence="1" id="KW-0812">Transmembrane</keyword>
<feature type="transmembrane region" description="Helical" evidence="1">
    <location>
        <begin position="151"/>
        <end position="170"/>
    </location>
</feature>
<dbReference type="Proteomes" id="UP000642938">
    <property type="component" value="Unassembled WGS sequence"/>
</dbReference>
<comment type="caution">
    <text evidence="3">The sequence shown here is derived from an EMBL/GenBank/DDBJ whole genome shotgun (WGS) entry which is preliminary data.</text>
</comment>
<feature type="transmembrane region" description="Helical" evidence="1">
    <location>
        <begin position="60"/>
        <end position="77"/>
    </location>
</feature>
<evidence type="ECO:0000313" key="4">
    <source>
        <dbReference type="Proteomes" id="UP000532273"/>
    </source>
</evidence>
<organism evidence="3 4">
    <name type="scientific">Pedobacter zeae</name>
    <dbReference type="NCBI Taxonomy" id="1737356"/>
    <lineage>
        <taxon>Bacteria</taxon>
        <taxon>Pseudomonadati</taxon>
        <taxon>Bacteroidota</taxon>
        <taxon>Sphingobacteriia</taxon>
        <taxon>Sphingobacteriales</taxon>
        <taxon>Sphingobacteriaceae</taxon>
        <taxon>Pedobacter</taxon>
    </lineage>
</organism>
<feature type="transmembrane region" description="Helical" evidence="1">
    <location>
        <begin position="120"/>
        <end position="139"/>
    </location>
</feature>
<feature type="transmembrane region" description="Helical" evidence="1">
    <location>
        <begin position="89"/>
        <end position="108"/>
    </location>
</feature>
<reference evidence="3 4" key="3">
    <citation type="submission" date="2020-08" db="EMBL/GenBank/DDBJ databases">
        <title>Genomic Encyclopedia of Type Strains, Phase IV (KMG-IV): sequencing the most valuable type-strain genomes for metagenomic binning, comparative biology and taxonomic classification.</title>
        <authorList>
            <person name="Goeker M."/>
        </authorList>
    </citation>
    <scope>NUCLEOTIDE SEQUENCE [LARGE SCALE GENOMIC DNA]</scope>
    <source>
        <strain evidence="3 4">DSM 100774</strain>
    </source>
</reference>
<evidence type="ECO:0000313" key="3">
    <source>
        <dbReference type="EMBL" id="MBB4108277.1"/>
    </source>
</evidence>
<accession>A0A7W6P5Q2</accession>
<proteinExistence type="predicted"/>
<reference evidence="2" key="4">
    <citation type="submission" date="2024-05" db="EMBL/GenBank/DDBJ databases">
        <authorList>
            <person name="Sun Q."/>
            <person name="Zhou Y."/>
        </authorList>
    </citation>
    <scope>NUCLEOTIDE SEQUENCE</scope>
    <source>
        <strain evidence="2">CGMCC 1.15287</strain>
    </source>
</reference>
<feature type="transmembrane region" description="Helical" evidence="1">
    <location>
        <begin position="190"/>
        <end position="207"/>
    </location>
</feature>
<evidence type="ECO:0008006" key="6">
    <source>
        <dbReference type="Google" id="ProtNLM"/>
    </source>
</evidence>
<feature type="transmembrane region" description="Helical" evidence="1">
    <location>
        <begin position="34"/>
        <end position="54"/>
    </location>
</feature>
<dbReference type="Proteomes" id="UP000532273">
    <property type="component" value="Unassembled WGS sequence"/>
</dbReference>
<dbReference type="EMBL" id="JACIEF010000002">
    <property type="protein sequence ID" value="MBB4108277.1"/>
    <property type="molecule type" value="Genomic_DNA"/>
</dbReference>
<reference evidence="2" key="1">
    <citation type="journal article" date="2014" name="Int. J. Syst. Evol. Microbiol.">
        <title>Complete genome of a new Firmicutes species belonging to the dominant human colonic microbiota ('Ruminococcus bicirculans') reveals two chromosomes and a selective capacity to utilize plant glucans.</title>
        <authorList>
            <consortium name="NISC Comparative Sequencing Program"/>
            <person name="Wegmann U."/>
            <person name="Louis P."/>
            <person name="Goesmann A."/>
            <person name="Henrissat B."/>
            <person name="Duncan S.H."/>
            <person name="Flint H.J."/>
        </authorList>
    </citation>
    <scope>NUCLEOTIDE SEQUENCE</scope>
    <source>
        <strain evidence="2">CGMCC 1.15287</strain>
    </source>
</reference>
<keyword evidence="5" id="KW-1185">Reference proteome</keyword>